<dbReference type="SUPFAM" id="SSF52172">
    <property type="entry name" value="CheY-like"/>
    <property type="match status" value="1"/>
</dbReference>
<sequence>MASETILIVDDDIDMRTILELYMKEQGYRVLSAADGLEALTVVEKGLPDLILLDVMMPNLDGFEFCQELRKITDIPIIFLSSKQDDMDKILGLGVGGDDYIEKTTSSSVIMAKVKAHIRRYRNLTDKSKQQNATEKKPRLIEYPGLVINLDSAVVKLNDETLRLPAKEFQILCLLAQNPERIFNVEKLFELIWDENSLGDYRTVMVHISNLRKKLETDTNQANYIETVRGIGYKFNRTKTESSYSSDY</sequence>
<comment type="caution">
    <text evidence="11">The sequence shown here is derived from an EMBL/GenBank/DDBJ whole genome shotgun (WGS) entry which is preliminary data.</text>
</comment>
<dbReference type="PROSITE" id="PS51755">
    <property type="entry name" value="OMPR_PHOB"/>
    <property type="match status" value="1"/>
</dbReference>
<dbReference type="FunFam" id="1.10.10.10:FF:000018">
    <property type="entry name" value="DNA-binding response regulator ResD"/>
    <property type="match status" value="1"/>
</dbReference>
<evidence type="ECO:0000259" key="10">
    <source>
        <dbReference type="PROSITE" id="PS51755"/>
    </source>
</evidence>
<dbReference type="CDD" id="cd17574">
    <property type="entry name" value="REC_OmpR"/>
    <property type="match status" value="1"/>
</dbReference>
<dbReference type="RefSeq" id="WP_114351732.1">
    <property type="nucleotide sequence ID" value="NZ_QPJJ01000002.1"/>
</dbReference>
<dbReference type="SMART" id="SM00862">
    <property type="entry name" value="Trans_reg_C"/>
    <property type="match status" value="1"/>
</dbReference>
<keyword evidence="5 8" id="KW-0238">DNA-binding</keyword>
<dbReference type="InterPro" id="IPR011006">
    <property type="entry name" value="CheY-like_superfamily"/>
</dbReference>
<evidence type="ECO:0000313" key="11">
    <source>
        <dbReference type="EMBL" id="RCW76973.1"/>
    </source>
</evidence>
<dbReference type="GO" id="GO:0000976">
    <property type="term" value="F:transcription cis-regulatory region binding"/>
    <property type="evidence" value="ECO:0007669"/>
    <property type="project" value="TreeGrafter"/>
</dbReference>
<dbReference type="PANTHER" id="PTHR48111:SF2">
    <property type="entry name" value="RESPONSE REGULATOR SAER"/>
    <property type="match status" value="1"/>
</dbReference>
<evidence type="ECO:0000256" key="1">
    <source>
        <dbReference type="ARBA" id="ARBA00004496"/>
    </source>
</evidence>
<proteinExistence type="predicted"/>
<feature type="domain" description="Response regulatory" evidence="9">
    <location>
        <begin position="5"/>
        <end position="118"/>
    </location>
</feature>
<name>A0A368Y9P5_9BACI</name>
<keyword evidence="12" id="KW-1185">Reference proteome</keyword>
<protein>
    <submittedName>
        <fullName evidence="11">DNA-binding response OmpR family regulator</fullName>
    </submittedName>
</protein>
<dbReference type="Pfam" id="PF00486">
    <property type="entry name" value="Trans_reg_C"/>
    <property type="match status" value="1"/>
</dbReference>
<evidence type="ECO:0000256" key="3">
    <source>
        <dbReference type="ARBA" id="ARBA00023012"/>
    </source>
</evidence>
<evidence type="ECO:0000256" key="5">
    <source>
        <dbReference type="ARBA" id="ARBA00023125"/>
    </source>
</evidence>
<feature type="modified residue" description="4-aspartylphosphate" evidence="7">
    <location>
        <position position="54"/>
    </location>
</feature>
<organism evidence="11 12">
    <name type="scientific">Saliterribacillus persicus</name>
    <dbReference type="NCBI Taxonomy" id="930114"/>
    <lineage>
        <taxon>Bacteria</taxon>
        <taxon>Bacillati</taxon>
        <taxon>Bacillota</taxon>
        <taxon>Bacilli</taxon>
        <taxon>Bacillales</taxon>
        <taxon>Bacillaceae</taxon>
        <taxon>Saliterribacillus</taxon>
    </lineage>
</organism>
<dbReference type="InterPro" id="IPR039420">
    <property type="entry name" value="WalR-like"/>
</dbReference>
<keyword evidence="4" id="KW-0805">Transcription regulation</keyword>
<dbReference type="PANTHER" id="PTHR48111">
    <property type="entry name" value="REGULATOR OF RPOS"/>
    <property type="match status" value="1"/>
</dbReference>
<dbReference type="FunFam" id="3.40.50.2300:FF:000001">
    <property type="entry name" value="DNA-binding response regulator PhoB"/>
    <property type="match status" value="1"/>
</dbReference>
<keyword evidence="6" id="KW-0804">Transcription</keyword>
<dbReference type="InterPro" id="IPR036388">
    <property type="entry name" value="WH-like_DNA-bd_sf"/>
</dbReference>
<keyword evidence="3" id="KW-0902">Two-component regulatory system</keyword>
<evidence type="ECO:0000313" key="12">
    <source>
        <dbReference type="Proteomes" id="UP000252585"/>
    </source>
</evidence>
<comment type="subcellular location">
    <subcellularLocation>
        <location evidence="1">Cytoplasm</location>
    </subcellularLocation>
</comment>
<dbReference type="InterPro" id="IPR001867">
    <property type="entry name" value="OmpR/PhoB-type_DNA-bd"/>
</dbReference>
<dbReference type="SUPFAM" id="SSF46894">
    <property type="entry name" value="C-terminal effector domain of the bipartite response regulators"/>
    <property type="match status" value="1"/>
</dbReference>
<dbReference type="CDD" id="cd00383">
    <property type="entry name" value="trans_reg_C"/>
    <property type="match status" value="1"/>
</dbReference>
<dbReference type="SMART" id="SM00448">
    <property type="entry name" value="REC"/>
    <property type="match status" value="1"/>
</dbReference>
<dbReference type="Proteomes" id="UP000252585">
    <property type="component" value="Unassembled WGS sequence"/>
</dbReference>
<dbReference type="InterPro" id="IPR001789">
    <property type="entry name" value="Sig_transdc_resp-reg_receiver"/>
</dbReference>
<dbReference type="OrthoDB" id="9790442at2"/>
<keyword evidence="2 7" id="KW-0597">Phosphoprotein</keyword>
<evidence type="ECO:0000256" key="6">
    <source>
        <dbReference type="ARBA" id="ARBA00023163"/>
    </source>
</evidence>
<dbReference type="Gene3D" id="3.40.50.2300">
    <property type="match status" value="1"/>
</dbReference>
<dbReference type="PROSITE" id="PS50110">
    <property type="entry name" value="RESPONSE_REGULATORY"/>
    <property type="match status" value="1"/>
</dbReference>
<feature type="DNA-binding region" description="OmpR/PhoB-type" evidence="8">
    <location>
        <begin position="138"/>
        <end position="237"/>
    </location>
</feature>
<evidence type="ECO:0000256" key="7">
    <source>
        <dbReference type="PROSITE-ProRule" id="PRU00169"/>
    </source>
</evidence>
<reference evidence="11 12" key="1">
    <citation type="submission" date="2018-07" db="EMBL/GenBank/DDBJ databases">
        <title>Genomic Encyclopedia of Type Strains, Phase IV (KMG-IV): sequencing the most valuable type-strain genomes for metagenomic binning, comparative biology and taxonomic classification.</title>
        <authorList>
            <person name="Goeker M."/>
        </authorList>
    </citation>
    <scope>NUCLEOTIDE SEQUENCE [LARGE SCALE GENOMIC DNA]</scope>
    <source>
        <strain evidence="11 12">DSM 27696</strain>
    </source>
</reference>
<accession>A0A368Y9P5</accession>
<dbReference type="InterPro" id="IPR016032">
    <property type="entry name" value="Sig_transdc_resp-reg_C-effctor"/>
</dbReference>
<dbReference type="Gene3D" id="1.10.10.10">
    <property type="entry name" value="Winged helix-like DNA-binding domain superfamily/Winged helix DNA-binding domain"/>
    <property type="match status" value="1"/>
</dbReference>
<evidence type="ECO:0000259" key="9">
    <source>
        <dbReference type="PROSITE" id="PS50110"/>
    </source>
</evidence>
<dbReference type="EMBL" id="QPJJ01000002">
    <property type="protein sequence ID" value="RCW76973.1"/>
    <property type="molecule type" value="Genomic_DNA"/>
</dbReference>
<dbReference type="GO" id="GO:0005829">
    <property type="term" value="C:cytosol"/>
    <property type="evidence" value="ECO:0007669"/>
    <property type="project" value="TreeGrafter"/>
</dbReference>
<dbReference type="GO" id="GO:0032993">
    <property type="term" value="C:protein-DNA complex"/>
    <property type="evidence" value="ECO:0007669"/>
    <property type="project" value="TreeGrafter"/>
</dbReference>
<dbReference type="AlphaFoldDB" id="A0A368Y9P5"/>
<dbReference type="GO" id="GO:0006355">
    <property type="term" value="P:regulation of DNA-templated transcription"/>
    <property type="evidence" value="ECO:0007669"/>
    <property type="project" value="InterPro"/>
</dbReference>
<evidence type="ECO:0000256" key="2">
    <source>
        <dbReference type="ARBA" id="ARBA00022553"/>
    </source>
</evidence>
<feature type="domain" description="OmpR/PhoB-type" evidence="10">
    <location>
        <begin position="138"/>
        <end position="237"/>
    </location>
</feature>
<evidence type="ECO:0000256" key="8">
    <source>
        <dbReference type="PROSITE-ProRule" id="PRU01091"/>
    </source>
</evidence>
<evidence type="ECO:0000256" key="4">
    <source>
        <dbReference type="ARBA" id="ARBA00023015"/>
    </source>
</evidence>
<gene>
    <name evidence="11" type="ORF">DFR57_102248</name>
</gene>
<dbReference type="Pfam" id="PF00072">
    <property type="entry name" value="Response_reg"/>
    <property type="match status" value="1"/>
</dbReference>
<dbReference type="GO" id="GO:0000156">
    <property type="term" value="F:phosphorelay response regulator activity"/>
    <property type="evidence" value="ECO:0007669"/>
    <property type="project" value="TreeGrafter"/>
</dbReference>